<evidence type="ECO:0000313" key="2">
    <source>
        <dbReference type="EMBL" id="MBB4958468.1"/>
    </source>
</evidence>
<feature type="region of interest" description="Disordered" evidence="1">
    <location>
        <begin position="68"/>
        <end position="89"/>
    </location>
</feature>
<organism evidence="2 3">
    <name type="scientific">Micromonospora polyrhachis</name>
    <dbReference type="NCBI Taxonomy" id="1282883"/>
    <lineage>
        <taxon>Bacteria</taxon>
        <taxon>Bacillati</taxon>
        <taxon>Actinomycetota</taxon>
        <taxon>Actinomycetes</taxon>
        <taxon>Micromonosporales</taxon>
        <taxon>Micromonosporaceae</taxon>
        <taxon>Micromonospora</taxon>
    </lineage>
</organism>
<evidence type="ECO:0000313" key="3">
    <source>
        <dbReference type="Proteomes" id="UP000578819"/>
    </source>
</evidence>
<dbReference type="EMBL" id="JACHJW010000001">
    <property type="protein sequence ID" value="MBB4958468.1"/>
    <property type="molecule type" value="Genomic_DNA"/>
</dbReference>
<sequence length="89" mass="10048">MIHLPITALDLLRARILARTAARLLAHFSSCVDLGEVTVTREDDQDVHHRVFCDRLLANGARCALPTEHSRPCGGRWPRQPYGHSHDTR</sequence>
<dbReference type="Proteomes" id="UP000578819">
    <property type="component" value="Unassembled WGS sequence"/>
</dbReference>
<dbReference type="AlphaFoldDB" id="A0A7W7SPC3"/>
<protein>
    <submittedName>
        <fullName evidence="2">Uncharacterized protein</fullName>
    </submittedName>
</protein>
<accession>A0A7W7SPC3</accession>
<proteinExistence type="predicted"/>
<gene>
    <name evidence="2" type="ORF">FHR38_002201</name>
</gene>
<reference evidence="2 3" key="1">
    <citation type="submission" date="2020-08" db="EMBL/GenBank/DDBJ databases">
        <title>Sequencing the genomes of 1000 actinobacteria strains.</title>
        <authorList>
            <person name="Klenk H.-P."/>
        </authorList>
    </citation>
    <scope>NUCLEOTIDE SEQUENCE [LARGE SCALE GENOMIC DNA]</scope>
    <source>
        <strain evidence="2 3">DSM 45886</strain>
    </source>
</reference>
<comment type="caution">
    <text evidence="2">The sequence shown here is derived from an EMBL/GenBank/DDBJ whole genome shotgun (WGS) entry which is preliminary data.</text>
</comment>
<keyword evidence="3" id="KW-1185">Reference proteome</keyword>
<name>A0A7W7SPC3_9ACTN</name>
<evidence type="ECO:0000256" key="1">
    <source>
        <dbReference type="SAM" id="MobiDB-lite"/>
    </source>
</evidence>